<organism evidence="1">
    <name type="scientific">Picea glauca</name>
    <name type="common">White spruce</name>
    <name type="synonym">Pinus glauca</name>
    <dbReference type="NCBI Taxonomy" id="3330"/>
    <lineage>
        <taxon>Eukaryota</taxon>
        <taxon>Viridiplantae</taxon>
        <taxon>Streptophyta</taxon>
        <taxon>Embryophyta</taxon>
        <taxon>Tracheophyta</taxon>
        <taxon>Spermatophyta</taxon>
        <taxon>Pinopsida</taxon>
        <taxon>Pinidae</taxon>
        <taxon>Conifers I</taxon>
        <taxon>Pinales</taxon>
        <taxon>Pinaceae</taxon>
        <taxon>Picea</taxon>
    </lineage>
</organism>
<dbReference type="EMBL" id="LKAM01000011">
    <property type="protein sequence ID" value="KUM46377.1"/>
    <property type="molecule type" value="Genomic_DNA"/>
</dbReference>
<protein>
    <submittedName>
        <fullName evidence="1">Uncharacterized protein</fullName>
    </submittedName>
</protein>
<gene>
    <name evidence="1" type="ORF">ABT39_MTgene1476</name>
</gene>
<geneLocation type="mitochondrion" evidence="1"/>
<dbReference type="AlphaFoldDB" id="A0A101LW00"/>
<proteinExistence type="predicted"/>
<reference evidence="1" key="1">
    <citation type="journal article" date="2015" name="Genome Biol. Evol.">
        <title>Organellar Genomes of White Spruce (Picea glauca): Assembly and Annotation.</title>
        <authorList>
            <person name="Jackman S.D."/>
            <person name="Warren R.L."/>
            <person name="Gibb E.A."/>
            <person name="Vandervalk B.P."/>
            <person name="Mohamadi H."/>
            <person name="Chu J."/>
            <person name="Raymond A."/>
            <person name="Pleasance S."/>
            <person name="Coope R."/>
            <person name="Wildung M.R."/>
            <person name="Ritland C.E."/>
            <person name="Bousquet J."/>
            <person name="Jones S.J."/>
            <person name="Bohlmann J."/>
            <person name="Birol I."/>
        </authorList>
    </citation>
    <scope>NUCLEOTIDE SEQUENCE [LARGE SCALE GENOMIC DNA]</scope>
    <source>
        <tissue evidence="1">Flushing bud</tissue>
    </source>
</reference>
<evidence type="ECO:0000313" key="1">
    <source>
        <dbReference type="EMBL" id="KUM46377.1"/>
    </source>
</evidence>
<sequence>MVLIQLALEWELNPRLGLLLLLVLPSLLSRVGMRDKVHQLRQLNRQWLDLDLPLDFMLPFHYLFLLFSPPLLAPYPDQWCKLGKIPFLFLLSPLVTL</sequence>
<accession>A0A101LW00</accession>
<name>A0A101LW00_PICGL</name>
<comment type="caution">
    <text evidence="1">The sequence shown here is derived from an EMBL/GenBank/DDBJ whole genome shotgun (WGS) entry which is preliminary data.</text>
</comment>
<keyword evidence="1" id="KW-0496">Mitochondrion</keyword>